<keyword evidence="2" id="KW-1185">Reference proteome</keyword>
<name>K6YPI4_9ALTE</name>
<organism evidence="1 2">
    <name type="scientific">Paraglaciecola polaris LMG 21857</name>
    <dbReference type="NCBI Taxonomy" id="1129793"/>
    <lineage>
        <taxon>Bacteria</taxon>
        <taxon>Pseudomonadati</taxon>
        <taxon>Pseudomonadota</taxon>
        <taxon>Gammaproteobacteria</taxon>
        <taxon>Alteromonadales</taxon>
        <taxon>Alteromonadaceae</taxon>
        <taxon>Paraglaciecola</taxon>
    </lineage>
</organism>
<comment type="caution">
    <text evidence="1">The sequence shown here is derived from an EMBL/GenBank/DDBJ whole genome shotgun (WGS) entry which is preliminary data.</text>
</comment>
<dbReference type="EMBL" id="BAER01000115">
    <property type="protein sequence ID" value="GAC34639.1"/>
    <property type="molecule type" value="Genomic_DNA"/>
</dbReference>
<accession>K6YPI4</accession>
<protein>
    <submittedName>
        <fullName evidence="1">Uncharacterized protein</fullName>
    </submittedName>
</protein>
<sequence>MPASQGTFALSIRSHQNRFILDGRECTRLLSFLRLSLTFLSSTV</sequence>
<evidence type="ECO:0000313" key="2">
    <source>
        <dbReference type="Proteomes" id="UP000006322"/>
    </source>
</evidence>
<reference evidence="2" key="1">
    <citation type="journal article" date="2014" name="Environ. Microbiol.">
        <title>Comparative genomics of the marine bacterial genus Glaciecola reveals the high degree of genomic diversity and genomic characteristic for cold adaptation.</title>
        <authorList>
            <person name="Qin Q.L."/>
            <person name="Xie B.B."/>
            <person name="Yu Y."/>
            <person name="Shu Y.L."/>
            <person name="Rong J.C."/>
            <person name="Zhang Y.J."/>
            <person name="Zhao D.L."/>
            <person name="Chen X.L."/>
            <person name="Zhang X.Y."/>
            <person name="Chen B."/>
            <person name="Zhou B.C."/>
            <person name="Zhang Y.Z."/>
        </authorList>
    </citation>
    <scope>NUCLEOTIDE SEQUENCE [LARGE SCALE GENOMIC DNA]</scope>
    <source>
        <strain evidence="2">LMG 21857</strain>
    </source>
</reference>
<dbReference type="STRING" id="1129793.GPLA_3754"/>
<dbReference type="AlphaFoldDB" id="K6YPI4"/>
<evidence type="ECO:0000313" key="1">
    <source>
        <dbReference type="EMBL" id="GAC34639.1"/>
    </source>
</evidence>
<dbReference type="Proteomes" id="UP000006322">
    <property type="component" value="Unassembled WGS sequence"/>
</dbReference>
<gene>
    <name evidence="1" type="ORF">GPLA_3754</name>
</gene>
<proteinExistence type="predicted"/>